<dbReference type="Proteomes" id="UP001236657">
    <property type="component" value="Chromosome"/>
</dbReference>
<dbReference type="GO" id="GO:0004519">
    <property type="term" value="F:endonuclease activity"/>
    <property type="evidence" value="ECO:0007669"/>
    <property type="project" value="UniProtKB-KW"/>
</dbReference>
<dbReference type="InterPro" id="IPR011089">
    <property type="entry name" value="GmrSD_C"/>
</dbReference>
<keyword evidence="3" id="KW-0255">Endonuclease</keyword>
<keyword evidence="4" id="KW-1185">Reference proteome</keyword>
<sequence length="654" mass="76868">MNNNDITQLSVKKLLSDSAYYVIPMYQRNYAWEEGEITQLIQDIIDYVGETNYYIGTLVVFERKEHIRTVYETIDGQQRLTTLSLLVSFLKNELSKRNIDLDWYKEVNLHFESRENSRRTFAAIFDGDRRGNFMASLHEDDINAALLNGYQLIKKILPLKLKENGINHKVFTKFLLGNVQVIRVKVPYDTDLNHYFEIMNNRGEQLEKHEVLKAKLMESLKTIRNKTDREQSLQCFHLIWEACSNMEKYVQLGFTPKQRNALFGEKSWGRIKPKTFNEVRDSISDPITINNGLSIDSIITGFKSGKLESSQEDENSERFNAIINFPNFLLQILRIQTERDIPLDDKRLMITFKEHLLDGTNAIIKVKQFAFNLLKCKYLLDHYVIKREFLKGLDSWSLKRFKWSDGGVSNKLGRGSYVNTFGTEEDNSGDNRKILMLLSAFHVSTPTMVYKHWLNAVLYYLFNNPEANATAYLEYLESVAKAFVFDRFLSSEEPEDYFTIIYENEGEVQSAFDDFTDEHFRDKLSFGNIENNFIFNYLDYVLWCKFEAKNNTIRAYEFTFRSSVEHYYPQNPMHGYDQLDEEVLNSFGNLCLISHSKNSRLSNFSPEAKKEYYKKNNIDSIKQYLMMKEDYWNEGSIEKHYQQMKTVLLNSLET</sequence>
<dbReference type="PANTHER" id="PTHR35149:SF1">
    <property type="entry name" value="DUF5655 DOMAIN-CONTAINING PROTEIN"/>
    <property type="match status" value="1"/>
</dbReference>
<evidence type="ECO:0000259" key="2">
    <source>
        <dbReference type="Pfam" id="PF07510"/>
    </source>
</evidence>
<organism evidence="3 4">
    <name type="scientific">Thiothrix lacustris</name>
    <dbReference type="NCBI Taxonomy" id="525917"/>
    <lineage>
        <taxon>Bacteria</taxon>
        <taxon>Pseudomonadati</taxon>
        <taxon>Pseudomonadota</taxon>
        <taxon>Gammaproteobacteria</taxon>
        <taxon>Thiotrichales</taxon>
        <taxon>Thiotrichaceae</taxon>
        <taxon>Thiothrix</taxon>
    </lineage>
</organism>
<feature type="domain" description="GmrSD restriction endonucleases C-terminal" evidence="2">
    <location>
        <begin position="516"/>
        <end position="645"/>
    </location>
</feature>
<dbReference type="InterPro" id="IPR004919">
    <property type="entry name" value="GmrSD_N"/>
</dbReference>
<dbReference type="RefSeq" id="WP_308895384.1">
    <property type="nucleotide sequence ID" value="NZ_CP133218.1"/>
</dbReference>
<name>A0ABY9MQF5_9GAMM</name>
<protein>
    <submittedName>
        <fullName evidence="3">DUF262 domain-containing HNH endonuclease family protein</fullName>
    </submittedName>
</protein>
<accession>A0ABY9MQF5</accession>
<gene>
    <name evidence="3" type="ORF">RCF98_00315</name>
</gene>
<keyword evidence="3" id="KW-0540">Nuclease</keyword>
<dbReference type="PANTHER" id="PTHR35149">
    <property type="entry name" value="SLL5132 PROTEIN"/>
    <property type="match status" value="1"/>
</dbReference>
<evidence type="ECO:0000313" key="3">
    <source>
        <dbReference type="EMBL" id="WML90812.1"/>
    </source>
</evidence>
<dbReference type="Pfam" id="PF03235">
    <property type="entry name" value="GmrSD_N"/>
    <property type="match status" value="1"/>
</dbReference>
<dbReference type="Pfam" id="PF07510">
    <property type="entry name" value="GmrSD_C"/>
    <property type="match status" value="1"/>
</dbReference>
<keyword evidence="3" id="KW-0378">Hydrolase</keyword>
<proteinExistence type="predicted"/>
<evidence type="ECO:0000259" key="1">
    <source>
        <dbReference type="Pfam" id="PF03235"/>
    </source>
</evidence>
<evidence type="ECO:0000313" key="4">
    <source>
        <dbReference type="Proteomes" id="UP001236657"/>
    </source>
</evidence>
<dbReference type="EMBL" id="CP133218">
    <property type="protein sequence ID" value="WML90812.1"/>
    <property type="molecule type" value="Genomic_DNA"/>
</dbReference>
<reference evidence="3 4" key="1">
    <citation type="submission" date="2023-08" db="EMBL/GenBank/DDBJ databases">
        <title>New molecular markers tilS and rpoB for phylogenetic and monitoring studies of the genus Thiothrix biodiversity.</title>
        <authorList>
            <person name="Ravin N.V."/>
            <person name="Smolyakov D."/>
            <person name="Markov N.D."/>
            <person name="Beletsky A.V."/>
            <person name="Mardanov A.V."/>
            <person name="Rudenko T.S."/>
            <person name="Grabovich M.Y."/>
        </authorList>
    </citation>
    <scope>NUCLEOTIDE SEQUENCE [LARGE SCALE GENOMIC DNA]</scope>
    <source>
        <strain evidence="3 4">MK1</strain>
    </source>
</reference>
<feature type="domain" description="GmrSD restriction endonucleases N-terminal" evidence="1">
    <location>
        <begin position="11"/>
        <end position="217"/>
    </location>
</feature>